<dbReference type="Proteomes" id="UP000180235">
    <property type="component" value="Chromosome"/>
</dbReference>
<protein>
    <submittedName>
        <fullName evidence="1">Uncharacterized protein</fullName>
    </submittedName>
</protein>
<dbReference type="NCBIfam" id="TIGR03985">
    <property type="entry name" value="TIGR03985 family CRISPR-associated protein"/>
    <property type="match status" value="1"/>
</dbReference>
<gene>
    <name evidence="1" type="ORF">GlitD10_0636</name>
</gene>
<evidence type="ECO:0000313" key="2">
    <source>
        <dbReference type="Proteomes" id="UP000180235"/>
    </source>
</evidence>
<dbReference type="AlphaFoldDB" id="A0A1J0AAJ4"/>
<organism evidence="1 2">
    <name type="scientific">Gloeomargarita lithophora Alchichica-D10</name>
    <dbReference type="NCBI Taxonomy" id="1188229"/>
    <lineage>
        <taxon>Bacteria</taxon>
        <taxon>Bacillati</taxon>
        <taxon>Cyanobacteriota</taxon>
        <taxon>Cyanophyceae</taxon>
        <taxon>Gloeomargaritales</taxon>
        <taxon>Gloeomargaritaceae</taxon>
        <taxon>Gloeomargarita</taxon>
    </lineage>
</organism>
<dbReference type="EMBL" id="CP017675">
    <property type="protein sequence ID" value="APB32950.1"/>
    <property type="molecule type" value="Genomic_DNA"/>
</dbReference>
<dbReference type="InterPro" id="IPR023816">
    <property type="entry name" value="CRISPR-assoc_CYA0889"/>
</dbReference>
<dbReference type="STRING" id="1188229.GlitD10_0636"/>
<dbReference type="RefSeq" id="WP_071453616.1">
    <property type="nucleotide sequence ID" value="NZ_CP017675.1"/>
</dbReference>
<reference evidence="1 2" key="1">
    <citation type="submission" date="2016-10" db="EMBL/GenBank/DDBJ databases">
        <title>Description of Gloeomargarita lithophora gen. nov., sp. nov., a thylakoid-bearing basal-branching cyanobacterium with intracellular carbonates, and proposal for Gloeomargaritales ord. nov.</title>
        <authorList>
            <person name="Moreira D."/>
            <person name="Tavera R."/>
            <person name="Benzerara K."/>
            <person name="Skouri-Panet F."/>
            <person name="Couradeau E."/>
            <person name="Gerard E."/>
            <person name="Loussert C."/>
            <person name="Novelo E."/>
            <person name="Zivanovic Y."/>
            <person name="Lopez-Garcia P."/>
        </authorList>
    </citation>
    <scope>NUCLEOTIDE SEQUENCE [LARGE SCALE GENOMIC DNA]</scope>
    <source>
        <strain evidence="1 2">D10</strain>
    </source>
</reference>
<accession>A0A1J0AAJ4</accession>
<proteinExistence type="predicted"/>
<sequence>MELNLPLSVSILQWLSGQRLAERLGLSIRLWVLLHKLYGDFEQDWSDLPEVFAYTDIRDRLLSPDHPHQDPSHGQSIICPNAECICHLPLSYWLEPITDELRHSLAIPEALWEQYLTEKPFGHSHRTLRKTLPHLVESSWLKSTQPAKFMRYSLENVPQLANCSTPEALSTIQSLDVLNDISFIDPRLSVVLADLQQNINQEQRVFIHLDFIFPADTQDQVDDLQNQLNELWSQPEICPIAFIYDTRQNGEQMMITYPVCLFYARRAKYLSAYGKTPDQPLGWYNFRLDRIISKKFKTLSWSDPKIPLDLLNLKKQTKLPTSEQVQIAWDTAWGTDFYLESALMILRFEPDFAYRYIDGTERHSTFQRVDYHQISNLIRNHPERQQIQRILQQRSPEDAYYQAQVRLGDTNLIMRLRDWRPNGEVIAPLQLREQMRQEALQELDLYGR</sequence>
<keyword evidence="2" id="KW-1185">Reference proteome</keyword>
<name>A0A1J0AAJ4_9CYAN</name>
<dbReference type="OrthoDB" id="503572at2"/>
<evidence type="ECO:0000313" key="1">
    <source>
        <dbReference type="EMBL" id="APB32950.1"/>
    </source>
</evidence>
<dbReference type="KEGG" id="glt:GlitD10_0636"/>